<name>A0ABP4GI47_9MICO</name>
<evidence type="ECO:0000259" key="1">
    <source>
        <dbReference type="Pfam" id="PF13712"/>
    </source>
</evidence>
<organism evidence="2 3">
    <name type="scientific">Rhodoglobus aureus</name>
    <dbReference type="NCBI Taxonomy" id="191497"/>
    <lineage>
        <taxon>Bacteria</taxon>
        <taxon>Bacillati</taxon>
        <taxon>Actinomycetota</taxon>
        <taxon>Actinomycetes</taxon>
        <taxon>Micrococcales</taxon>
        <taxon>Microbacteriaceae</taxon>
        <taxon>Rhodoglobus</taxon>
    </lineage>
</organism>
<sequence>MSASTKLRAPVSIVCVFNDPDVLESCLTRSVVTGLSDAPQTEFLPVDNRNGEFSSAGAALNHGARLAHNSVVVFVHQDVILHSLTELERAAHILLSDTGIGVLGAVGIDSQRRIVGRMRDRVVQIGESAPVPRDVESLDEVLFMIRKELVLNSPLTEDPLLAWHAYGVEYAARVRRAGMRATAMDLAITHNSLTTNLAHLDLAHRKVGDDYPELLPIRTTCGTVHKSDGPGGLSRAMRRTRGAAIWWSESLEARAIERQSHAPVVLADIRLVIDEAVRHGEKRGLRVLDVASTPETSASGLARFDREFEVNAVTVADAQKLIDERSPDQAILVSGLLRMHLPALHIPRDTSRTVGFWRATGIWVLVGIEAEALAPLWSTVRSRPFAGILPERRLSASAE</sequence>
<keyword evidence="3" id="KW-1185">Reference proteome</keyword>
<dbReference type="SUPFAM" id="SSF53448">
    <property type="entry name" value="Nucleotide-diphospho-sugar transferases"/>
    <property type="match status" value="1"/>
</dbReference>
<comment type="caution">
    <text evidence="2">The sequence shown here is derived from an EMBL/GenBank/DDBJ whole genome shotgun (WGS) entry which is preliminary data.</text>
</comment>
<proteinExistence type="predicted"/>
<dbReference type="EMBL" id="BAAAKW010000035">
    <property type="protein sequence ID" value="GAA1222306.1"/>
    <property type="molecule type" value="Genomic_DNA"/>
</dbReference>
<accession>A0ABP4GI47</accession>
<dbReference type="InterPro" id="IPR029044">
    <property type="entry name" value="Nucleotide-diphossugar_trans"/>
</dbReference>
<dbReference type="Proteomes" id="UP001500943">
    <property type="component" value="Unassembled WGS sequence"/>
</dbReference>
<dbReference type="CDD" id="cd00761">
    <property type="entry name" value="Glyco_tranf_GTA_type"/>
    <property type="match status" value="1"/>
</dbReference>
<evidence type="ECO:0000313" key="3">
    <source>
        <dbReference type="Proteomes" id="UP001500943"/>
    </source>
</evidence>
<dbReference type="RefSeq" id="WP_343925880.1">
    <property type="nucleotide sequence ID" value="NZ_BAAAKW010000035.1"/>
</dbReference>
<evidence type="ECO:0000313" key="2">
    <source>
        <dbReference type="EMBL" id="GAA1222306.1"/>
    </source>
</evidence>
<reference evidence="3" key="1">
    <citation type="journal article" date="2019" name="Int. J. Syst. Evol. Microbiol.">
        <title>The Global Catalogue of Microorganisms (GCM) 10K type strain sequencing project: providing services to taxonomists for standard genome sequencing and annotation.</title>
        <authorList>
            <consortium name="The Broad Institute Genomics Platform"/>
            <consortium name="The Broad Institute Genome Sequencing Center for Infectious Disease"/>
            <person name="Wu L."/>
            <person name="Ma J."/>
        </authorList>
    </citation>
    <scope>NUCLEOTIDE SEQUENCE [LARGE SCALE GENOMIC DNA]</scope>
    <source>
        <strain evidence="3">JCM 12762</strain>
    </source>
</reference>
<feature type="domain" description="Streptomycin biosynthesis protein StrF" evidence="1">
    <location>
        <begin position="13"/>
        <end position="181"/>
    </location>
</feature>
<dbReference type="InterPro" id="IPR059123">
    <property type="entry name" value="StrF_dom"/>
</dbReference>
<gene>
    <name evidence="2" type="ORF">GCM10009655_22380</name>
</gene>
<protein>
    <recommendedName>
        <fullName evidence="1">Streptomycin biosynthesis protein StrF domain-containing protein</fullName>
    </recommendedName>
</protein>
<dbReference type="Gene3D" id="3.90.550.10">
    <property type="entry name" value="Spore Coat Polysaccharide Biosynthesis Protein SpsA, Chain A"/>
    <property type="match status" value="1"/>
</dbReference>
<dbReference type="Pfam" id="PF13712">
    <property type="entry name" value="Glyco_tranf_2_5"/>
    <property type="match status" value="1"/>
</dbReference>